<evidence type="ECO:0000313" key="2">
    <source>
        <dbReference type="EMBL" id="CAE0775559.1"/>
    </source>
</evidence>
<keyword evidence="1" id="KW-0472">Membrane</keyword>
<gene>
    <name evidence="2" type="ORF">PCAR00345_LOCUS28193</name>
</gene>
<dbReference type="SUPFAM" id="SSF53822">
    <property type="entry name" value="Periplasmic binding protein-like I"/>
    <property type="match status" value="1"/>
</dbReference>
<dbReference type="AlphaFoldDB" id="A0A7S4F6S7"/>
<keyword evidence="1" id="KW-1133">Transmembrane helix</keyword>
<proteinExistence type="predicted"/>
<dbReference type="InterPro" id="IPR028082">
    <property type="entry name" value="Peripla_BP_I"/>
</dbReference>
<feature type="transmembrane region" description="Helical" evidence="1">
    <location>
        <begin position="161"/>
        <end position="188"/>
    </location>
</feature>
<accession>A0A7S4F6S7</accession>
<reference evidence="2" key="1">
    <citation type="submission" date="2021-01" db="EMBL/GenBank/DDBJ databases">
        <authorList>
            <person name="Corre E."/>
            <person name="Pelletier E."/>
            <person name="Niang G."/>
            <person name="Scheremetjew M."/>
            <person name="Finn R."/>
            <person name="Kale V."/>
            <person name="Holt S."/>
            <person name="Cochrane G."/>
            <person name="Meng A."/>
            <person name="Brown T."/>
            <person name="Cohen L."/>
        </authorList>
    </citation>
    <scope>NUCLEOTIDE SEQUENCE</scope>
    <source>
        <strain evidence="2">CCMP645</strain>
    </source>
</reference>
<organism evidence="2">
    <name type="scientific">Chrysotila carterae</name>
    <name type="common">Marine alga</name>
    <name type="synonym">Syracosphaera carterae</name>
    <dbReference type="NCBI Taxonomy" id="13221"/>
    <lineage>
        <taxon>Eukaryota</taxon>
        <taxon>Haptista</taxon>
        <taxon>Haptophyta</taxon>
        <taxon>Prymnesiophyceae</taxon>
        <taxon>Isochrysidales</taxon>
        <taxon>Isochrysidaceae</taxon>
        <taxon>Chrysotila</taxon>
    </lineage>
</organism>
<evidence type="ECO:0000256" key="1">
    <source>
        <dbReference type="SAM" id="Phobius"/>
    </source>
</evidence>
<evidence type="ECO:0008006" key="3">
    <source>
        <dbReference type="Google" id="ProtNLM"/>
    </source>
</evidence>
<sequence length="296" mass="33889">MQSPGSSWLSRHLGQLLRRRGFIHLHQSTAVCQKRLKCRIAVIAQGSLPMNFGEEFIRTKENIDFVGLSGRVIFDKNGDRLISSAHYMLANVLRRRQEANAWSFELVQKATFRDGSWSWHSGMMDLIFNHDSTDLPTDSLLETPPPPAPPPPNKSSYTAEYVLFFVCIVIASVLVFLLLCLAIAFAFLRLRAISHKFGIRPVALAKLLFRRRLQPRRELRPPKYPLALSKLKVAVANHQHLHTLFRKYCADGQIMRVEEWLQFQRDEQHEFDANQATKPFLAVALALEHQSKGEAH</sequence>
<dbReference type="EMBL" id="HBIZ01044049">
    <property type="protein sequence ID" value="CAE0775559.1"/>
    <property type="molecule type" value="Transcribed_RNA"/>
</dbReference>
<name>A0A7S4F6S7_CHRCT</name>
<protein>
    <recommendedName>
        <fullName evidence="3">Receptor ligand binding region domain-containing protein</fullName>
    </recommendedName>
</protein>
<keyword evidence="1" id="KW-0812">Transmembrane</keyword>